<gene>
    <name evidence="1" type="ORF">MNBD_PLANCTO02-805</name>
</gene>
<evidence type="ECO:0000313" key="1">
    <source>
        <dbReference type="EMBL" id="VAX42798.1"/>
    </source>
</evidence>
<dbReference type="AlphaFoldDB" id="A0A3B1E1D0"/>
<dbReference type="EMBL" id="UOGL01000691">
    <property type="protein sequence ID" value="VAX42798.1"/>
    <property type="molecule type" value="Genomic_DNA"/>
</dbReference>
<sequence>MSDPIDEFESMFRAAQREPYTFANVPIENITLVTDGSHEKADELRENILTFMPRLKTAGTWRFIVRDDYHTVNELLKKLDEEQTDLVVTYRHLQEKEFVPQHSLGVYLDVLTQSFSLPVLVLPGTAAAPISFANRLCNQVMVVTDHIAGDHQLINYGARMCVEEGTIWLCHVEDDTAFNRYKSAIGRIPEIDTDVAPGLLKDQLLKDAQDFIDICIAELKEKRPSVNYQSSVSMGHHINQFQALIESHDVDLLIANTKDQGQLAMHGIAYSVSVEMIETALLLL</sequence>
<name>A0A3B1E1D0_9ZZZZ</name>
<evidence type="ECO:0008006" key="2">
    <source>
        <dbReference type="Google" id="ProtNLM"/>
    </source>
</evidence>
<accession>A0A3B1E1D0</accession>
<dbReference type="Gene3D" id="3.40.50.12370">
    <property type="match status" value="1"/>
</dbReference>
<organism evidence="1">
    <name type="scientific">hydrothermal vent metagenome</name>
    <dbReference type="NCBI Taxonomy" id="652676"/>
    <lineage>
        <taxon>unclassified sequences</taxon>
        <taxon>metagenomes</taxon>
        <taxon>ecological metagenomes</taxon>
    </lineage>
</organism>
<reference evidence="1" key="1">
    <citation type="submission" date="2018-06" db="EMBL/GenBank/DDBJ databases">
        <authorList>
            <person name="Zhirakovskaya E."/>
        </authorList>
    </citation>
    <scope>NUCLEOTIDE SEQUENCE</scope>
</reference>
<protein>
    <recommendedName>
        <fullName evidence="2">UspA domain-containing protein</fullName>
    </recommendedName>
</protein>
<proteinExistence type="predicted"/>